<keyword evidence="2" id="KW-0813">Transport</keyword>
<dbReference type="SUPFAM" id="SSF103473">
    <property type="entry name" value="MFS general substrate transporter"/>
    <property type="match status" value="1"/>
</dbReference>
<organism evidence="7 8">
    <name type="scientific">Actinomyces ruminis</name>
    <dbReference type="NCBI Taxonomy" id="1937003"/>
    <lineage>
        <taxon>Bacteria</taxon>
        <taxon>Bacillati</taxon>
        <taxon>Actinomycetota</taxon>
        <taxon>Actinomycetes</taxon>
        <taxon>Actinomycetales</taxon>
        <taxon>Actinomycetaceae</taxon>
        <taxon>Actinomyces</taxon>
    </lineage>
</organism>
<feature type="transmembrane region" description="Helical" evidence="6">
    <location>
        <begin position="146"/>
        <end position="166"/>
    </location>
</feature>
<name>A0ABX4MAS6_9ACTO</name>
<evidence type="ECO:0000256" key="2">
    <source>
        <dbReference type="ARBA" id="ARBA00022448"/>
    </source>
</evidence>
<dbReference type="InterPro" id="IPR011701">
    <property type="entry name" value="MFS"/>
</dbReference>
<feature type="transmembrane region" description="Helical" evidence="6">
    <location>
        <begin position="119"/>
        <end position="140"/>
    </location>
</feature>
<keyword evidence="3 6" id="KW-0812">Transmembrane</keyword>
<evidence type="ECO:0000256" key="4">
    <source>
        <dbReference type="ARBA" id="ARBA00022989"/>
    </source>
</evidence>
<dbReference type="Pfam" id="PF07690">
    <property type="entry name" value="MFS_1"/>
    <property type="match status" value="1"/>
</dbReference>
<keyword evidence="8" id="KW-1185">Reference proteome</keyword>
<dbReference type="PANTHER" id="PTHR42718">
    <property type="entry name" value="MAJOR FACILITATOR SUPERFAMILY MULTIDRUG TRANSPORTER MFSC"/>
    <property type="match status" value="1"/>
</dbReference>
<evidence type="ECO:0000256" key="1">
    <source>
        <dbReference type="ARBA" id="ARBA00004141"/>
    </source>
</evidence>
<evidence type="ECO:0000313" key="8">
    <source>
        <dbReference type="Proteomes" id="UP000194577"/>
    </source>
</evidence>
<dbReference type="Proteomes" id="UP000194577">
    <property type="component" value="Unassembled WGS sequence"/>
</dbReference>
<feature type="transmembrane region" description="Helical" evidence="6">
    <location>
        <begin position="187"/>
        <end position="205"/>
    </location>
</feature>
<feature type="transmembrane region" description="Helical" evidence="6">
    <location>
        <begin position="85"/>
        <end position="107"/>
    </location>
</feature>
<feature type="transmembrane region" description="Helical" evidence="6">
    <location>
        <begin position="54"/>
        <end position="79"/>
    </location>
</feature>
<evidence type="ECO:0000256" key="3">
    <source>
        <dbReference type="ARBA" id="ARBA00022692"/>
    </source>
</evidence>
<reference evidence="7 8" key="1">
    <citation type="submission" date="2017-10" db="EMBL/GenBank/DDBJ databases">
        <title>Draft genome sequence of cellulolytic Actinomyces sp CtC72 isolated from cattle rumen fluid.</title>
        <authorList>
            <person name="Joshi A.J."/>
            <person name="Vasudevan G."/>
            <person name="Lanjekar V.B."/>
            <person name="Hivarkar S."/>
            <person name="Engineer A."/>
            <person name="Pore S.D."/>
            <person name="Dhakephalkar P.K."/>
            <person name="Dagar S."/>
        </authorList>
    </citation>
    <scope>NUCLEOTIDE SEQUENCE [LARGE SCALE GENOMIC DNA]</scope>
    <source>
        <strain evidence="8">CtC72</strain>
    </source>
</reference>
<evidence type="ECO:0000256" key="5">
    <source>
        <dbReference type="ARBA" id="ARBA00023136"/>
    </source>
</evidence>
<dbReference type="InterPro" id="IPR036259">
    <property type="entry name" value="MFS_trans_sf"/>
</dbReference>
<feature type="transmembrane region" description="Helical" evidence="6">
    <location>
        <begin position="12"/>
        <end position="33"/>
    </location>
</feature>
<evidence type="ECO:0000256" key="6">
    <source>
        <dbReference type="SAM" id="Phobius"/>
    </source>
</evidence>
<dbReference type="Gene3D" id="1.20.1250.20">
    <property type="entry name" value="MFS general substrate transporter like domains"/>
    <property type="match status" value="1"/>
</dbReference>
<evidence type="ECO:0000313" key="7">
    <source>
        <dbReference type="EMBL" id="PHP52523.1"/>
    </source>
</evidence>
<gene>
    <name evidence="7" type="ORF">BW737_008490</name>
</gene>
<accession>A0ABX4MAS6</accession>
<comment type="caution">
    <text evidence="7">The sequence shown here is derived from an EMBL/GenBank/DDBJ whole genome shotgun (WGS) entry which is preliminary data.</text>
</comment>
<keyword evidence="5 6" id="KW-0472">Membrane</keyword>
<dbReference type="EMBL" id="MTPX02000042">
    <property type="protein sequence ID" value="PHP52523.1"/>
    <property type="molecule type" value="Genomic_DNA"/>
</dbReference>
<keyword evidence="4 6" id="KW-1133">Transmembrane helix</keyword>
<dbReference type="RefSeq" id="WP_086614261.1">
    <property type="nucleotide sequence ID" value="NZ_MTPX02000042.1"/>
</dbReference>
<feature type="transmembrane region" description="Helical" evidence="6">
    <location>
        <begin position="225"/>
        <end position="244"/>
    </location>
</feature>
<comment type="subcellular location">
    <subcellularLocation>
        <location evidence="1">Membrane</location>
        <topology evidence="1">Multi-pass membrane protein</topology>
    </subcellularLocation>
</comment>
<dbReference type="PANTHER" id="PTHR42718:SF9">
    <property type="entry name" value="MAJOR FACILITATOR SUPERFAMILY MULTIDRUG TRANSPORTER MFSC"/>
    <property type="match status" value="1"/>
</dbReference>
<sequence>MVYAVGNAASAGFTAPTTLVPAALGSAALILYSRRQVALEQPLLNLRIFANARYRTSIIFVGILQAVLFGTILVGPLFLQETWGMSASAAGLLILPSGVVTAIANLLAGMAYDRFGTRVVPAGLMVSALGYIGVAVTMHQNLGKPAFAVCCAVYAAGLPFAMTALNSNSLASLRSEEYPDGSSLNNTIQQVTGSIGTAVFTIIAYRSFTLPGNQHVTALTNGSEMAFLIAAVVMVLTLGGYLLLRPVLTRTQDVLNLMEGDGVAPAPGQRAADR</sequence>
<protein>
    <submittedName>
        <fullName evidence="7">MFS transporter</fullName>
    </submittedName>
</protein>
<proteinExistence type="predicted"/>